<sequence>MAFRHTVTLASLALAVTIGFAMTSPAAADKKLENTVGGAVVGAGVGYLVGGKKGATGGAVVGAIAGNRKKR</sequence>
<evidence type="ECO:0000313" key="3">
    <source>
        <dbReference type="EMBL" id="MBJ6373512.1"/>
    </source>
</evidence>
<accession>A0A8J7IYG8</accession>
<evidence type="ECO:0000259" key="2">
    <source>
        <dbReference type="Pfam" id="PF13488"/>
    </source>
</evidence>
<name>A0A8J7IYG8_9RHOB</name>
<reference evidence="3" key="1">
    <citation type="submission" date="2020-12" db="EMBL/GenBank/DDBJ databases">
        <title>Sedimentitalea sp. nov., isolated from sand in Incheon.</title>
        <authorList>
            <person name="Kim W."/>
        </authorList>
    </citation>
    <scope>NUCLEOTIDE SEQUENCE</scope>
    <source>
        <strain evidence="3">CAU 1593</strain>
    </source>
</reference>
<feature type="signal peptide" evidence="1">
    <location>
        <begin position="1"/>
        <end position="28"/>
    </location>
</feature>
<dbReference type="Pfam" id="PF13488">
    <property type="entry name" value="Gly-zipper_Omp"/>
    <property type="match status" value="1"/>
</dbReference>
<keyword evidence="4" id="KW-1185">Reference proteome</keyword>
<comment type="caution">
    <text evidence="3">The sequence shown here is derived from an EMBL/GenBank/DDBJ whole genome shotgun (WGS) entry which is preliminary data.</text>
</comment>
<dbReference type="InterPro" id="IPR039567">
    <property type="entry name" value="Gly-zipper"/>
</dbReference>
<evidence type="ECO:0000256" key="1">
    <source>
        <dbReference type="SAM" id="SignalP"/>
    </source>
</evidence>
<dbReference type="EMBL" id="JAELVR010000014">
    <property type="protein sequence ID" value="MBJ6373512.1"/>
    <property type="molecule type" value="Genomic_DNA"/>
</dbReference>
<proteinExistence type="predicted"/>
<keyword evidence="1" id="KW-0732">Signal</keyword>
<dbReference type="RefSeq" id="WP_199026385.1">
    <property type="nucleotide sequence ID" value="NZ_JAELVR010000014.1"/>
</dbReference>
<protein>
    <submittedName>
        <fullName evidence="3">Glycine zipper 2TM domain-containing protein</fullName>
    </submittedName>
</protein>
<feature type="domain" description="Glycine zipper" evidence="2">
    <location>
        <begin position="36"/>
        <end position="68"/>
    </location>
</feature>
<dbReference type="Proteomes" id="UP000619079">
    <property type="component" value="Unassembled WGS sequence"/>
</dbReference>
<organism evidence="3 4">
    <name type="scientific">Sedimentitalea arenosa</name>
    <dbReference type="NCBI Taxonomy" id="2798803"/>
    <lineage>
        <taxon>Bacteria</taxon>
        <taxon>Pseudomonadati</taxon>
        <taxon>Pseudomonadota</taxon>
        <taxon>Alphaproteobacteria</taxon>
        <taxon>Rhodobacterales</taxon>
        <taxon>Paracoccaceae</taxon>
        <taxon>Sedimentitalea</taxon>
    </lineage>
</organism>
<gene>
    <name evidence="3" type="ORF">JF290_18465</name>
</gene>
<feature type="chain" id="PRO_5035279220" evidence="1">
    <location>
        <begin position="29"/>
        <end position="71"/>
    </location>
</feature>
<evidence type="ECO:0000313" key="4">
    <source>
        <dbReference type="Proteomes" id="UP000619079"/>
    </source>
</evidence>
<dbReference type="AlphaFoldDB" id="A0A8J7IYG8"/>